<evidence type="ECO:0000313" key="2">
    <source>
        <dbReference type="Proteomes" id="UP000186553"/>
    </source>
</evidence>
<protein>
    <submittedName>
        <fullName evidence="1">Uncharacterized protein</fullName>
    </submittedName>
</protein>
<comment type="caution">
    <text evidence="1">The sequence shown here is derived from an EMBL/GenBank/DDBJ whole genome shotgun (WGS) entry which is preliminary data.</text>
</comment>
<organism evidence="1 2">
    <name type="scientific">Acinetobacter celticus</name>
    <dbReference type="NCBI Taxonomy" id="1891224"/>
    <lineage>
        <taxon>Bacteria</taxon>
        <taxon>Pseudomonadati</taxon>
        <taxon>Pseudomonadota</taxon>
        <taxon>Gammaproteobacteria</taxon>
        <taxon>Moraxellales</taxon>
        <taxon>Moraxellaceae</taxon>
        <taxon>Acinetobacter</taxon>
    </lineage>
</organism>
<gene>
    <name evidence="1" type="ORF">BBP83_10360</name>
</gene>
<dbReference type="STRING" id="1891224.BBP83_10360"/>
<sequence>MMSHREDAMRALVMYIMLSLFASGTMAHEQDGVIVMDPDLENMYENEQRALALKTMNDAQDYGIIENLFYENEHIKIYNYTAYEVDSAQSKFLLGQSDQIGVQDFGLSFGYGIAFRVQDRHSIGYEYLSNFPYDRGQMIRIFWNYLF</sequence>
<name>A0A1C3CUS8_9GAMM</name>
<dbReference type="EMBL" id="MBDL01000011">
    <property type="protein sequence ID" value="ODA12482.1"/>
    <property type="molecule type" value="Genomic_DNA"/>
</dbReference>
<keyword evidence="2" id="KW-1185">Reference proteome</keyword>
<accession>A0A1C3CUS8</accession>
<evidence type="ECO:0000313" key="1">
    <source>
        <dbReference type="EMBL" id="ODA12482.1"/>
    </source>
</evidence>
<dbReference type="AlphaFoldDB" id="A0A1C3CUS8"/>
<reference evidence="1 2" key="1">
    <citation type="submission" date="2016-07" db="EMBL/GenBank/DDBJ databases">
        <title>Acinetobacter sp. ANC 4603.</title>
        <authorList>
            <person name="Radolfova-Krizova L."/>
            <person name="Nemec A."/>
        </authorList>
    </citation>
    <scope>NUCLEOTIDE SEQUENCE [LARGE SCALE GENOMIC DNA]</scope>
    <source>
        <strain evidence="1 2">ANC 4603</strain>
    </source>
</reference>
<dbReference type="Proteomes" id="UP000186553">
    <property type="component" value="Unassembled WGS sequence"/>
</dbReference>
<proteinExistence type="predicted"/>